<name>A0A2H3D5N9_ARMGA</name>
<dbReference type="Proteomes" id="UP000217790">
    <property type="component" value="Unassembled WGS sequence"/>
</dbReference>
<dbReference type="EMBL" id="KZ293669">
    <property type="protein sequence ID" value="PBK89410.1"/>
    <property type="molecule type" value="Genomic_DNA"/>
</dbReference>
<evidence type="ECO:0000313" key="2">
    <source>
        <dbReference type="Proteomes" id="UP000217790"/>
    </source>
</evidence>
<dbReference type="PANTHER" id="PTHR35043">
    <property type="entry name" value="TRANSCRIPTION FACTOR DOMAIN-CONTAINING PROTEIN"/>
    <property type="match status" value="1"/>
</dbReference>
<dbReference type="AlphaFoldDB" id="A0A2H3D5N9"/>
<proteinExistence type="predicted"/>
<organism evidence="1 2">
    <name type="scientific">Armillaria gallica</name>
    <name type="common">Bulbous honey fungus</name>
    <name type="synonym">Armillaria bulbosa</name>
    <dbReference type="NCBI Taxonomy" id="47427"/>
    <lineage>
        <taxon>Eukaryota</taxon>
        <taxon>Fungi</taxon>
        <taxon>Dikarya</taxon>
        <taxon>Basidiomycota</taxon>
        <taxon>Agaricomycotina</taxon>
        <taxon>Agaricomycetes</taxon>
        <taxon>Agaricomycetidae</taxon>
        <taxon>Agaricales</taxon>
        <taxon>Marasmiineae</taxon>
        <taxon>Physalacriaceae</taxon>
        <taxon>Armillaria</taxon>
    </lineage>
</organism>
<keyword evidence="2" id="KW-1185">Reference proteome</keyword>
<dbReference type="OrthoDB" id="9451547at2759"/>
<dbReference type="InParanoid" id="A0A2H3D5N9"/>
<accession>A0A2H3D5N9</accession>
<protein>
    <submittedName>
        <fullName evidence="1">Uncharacterized protein</fullName>
    </submittedName>
</protein>
<gene>
    <name evidence="1" type="ORF">ARMGADRAFT_1083936</name>
</gene>
<sequence length="161" mass="17861">MSSLPSHPDVSPESFAFLQICQKSVTVLLVLFVSCAFGIDPSPDDDQSLPPSSEHQRTMISIVWSCLATIFACTWLSVHPNVPGRAITSKGWFAGASERVKVMIIAILAPESMVGWAADQYMVAWEVHHGTKKILYLIVGGTPWYEKKFYLIVDYAGLERE</sequence>
<dbReference type="PANTHER" id="PTHR35043:SF7">
    <property type="entry name" value="TRANSCRIPTION FACTOR DOMAIN-CONTAINING PROTEIN"/>
    <property type="match status" value="1"/>
</dbReference>
<reference evidence="2" key="1">
    <citation type="journal article" date="2017" name="Nat. Ecol. Evol.">
        <title>Genome expansion and lineage-specific genetic innovations in the forest pathogenic fungi Armillaria.</title>
        <authorList>
            <person name="Sipos G."/>
            <person name="Prasanna A.N."/>
            <person name="Walter M.C."/>
            <person name="O'Connor E."/>
            <person name="Balint B."/>
            <person name="Krizsan K."/>
            <person name="Kiss B."/>
            <person name="Hess J."/>
            <person name="Varga T."/>
            <person name="Slot J."/>
            <person name="Riley R."/>
            <person name="Boka B."/>
            <person name="Rigling D."/>
            <person name="Barry K."/>
            <person name="Lee J."/>
            <person name="Mihaltcheva S."/>
            <person name="LaButti K."/>
            <person name="Lipzen A."/>
            <person name="Waldron R."/>
            <person name="Moloney N.M."/>
            <person name="Sperisen C."/>
            <person name="Kredics L."/>
            <person name="Vagvoelgyi C."/>
            <person name="Patrignani A."/>
            <person name="Fitzpatrick D."/>
            <person name="Nagy I."/>
            <person name="Doyle S."/>
            <person name="Anderson J.B."/>
            <person name="Grigoriev I.V."/>
            <person name="Gueldener U."/>
            <person name="Muensterkoetter M."/>
            <person name="Nagy L.G."/>
        </authorList>
    </citation>
    <scope>NUCLEOTIDE SEQUENCE [LARGE SCALE GENOMIC DNA]</scope>
    <source>
        <strain evidence="2">Ar21-2</strain>
    </source>
</reference>
<evidence type="ECO:0000313" key="1">
    <source>
        <dbReference type="EMBL" id="PBK89410.1"/>
    </source>
</evidence>